<reference evidence="7 10" key="3">
    <citation type="submission" date="2016-10" db="EMBL/GenBank/DDBJ databases">
        <title>Genome sequence of Nocardia seriolae strain EM150506, isolated from Anguila japonica.</title>
        <authorList>
            <person name="Han H.-J."/>
        </authorList>
    </citation>
    <scope>NUCLEOTIDE SEQUENCE [LARGE SCALE GENOMIC DNA]</scope>
    <source>
        <strain evidence="7 10">EM150506</strain>
    </source>
</reference>
<dbReference type="RefSeq" id="WP_071344062.1">
    <property type="nucleotide sequence ID" value="NZ_AP017900.1"/>
</dbReference>
<evidence type="ECO:0000256" key="4">
    <source>
        <dbReference type="ARBA" id="ARBA00023136"/>
    </source>
</evidence>
<feature type="transmembrane region" description="Helical" evidence="5">
    <location>
        <begin position="21"/>
        <end position="42"/>
    </location>
</feature>
<evidence type="ECO:0000256" key="3">
    <source>
        <dbReference type="ARBA" id="ARBA00022989"/>
    </source>
</evidence>
<proteinExistence type="predicted"/>
<dbReference type="GO" id="GO:0016020">
    <property type="term" value="C:membrane"/>
    <property type="evidence" value="ECO:0007669"/>
    <property type="project" value="UniProtKB-SubCell"/>
</dbReference>
<evidence type="ECO:0000256" key="1">
    <source>
        <dbReference type="ARBA" id="ARBA00004141"/>
    </source>
</evidence>
<dbReference type="InterPro" id="IPR002645">
    <property type="entry name" value="STAS_dom"/>
</dbReference>
<evidence type="ECO:0000313" key="10">
    <source>
        <dbReference type="Proteomes" id="UP000180166"/>
    </source>
</evidence>
<reference evidence="9" key="1">
    <citation type="submission" date="2015-07" db="EMBL/GenBank/DDBJ databases">
        <title>Nocardia seriolae U-1 whole genome shotgun sequence.</title>
        <authorList>
            <person name="Imajoh M."/>
            <person name="Fukumoto Y."/>
            <person name="Sukeda M."/>
            <person name="Yamane J."/>
            <person name="Yamasaki K."/>
            <person name="Shimizu M."/>
            <person name="Ohnishi K."/>
            <person name="Oshima S."/>
        </authorList>
    </citation>
    <scope>NUCLEOTIDE SEQUENCE [LARGE SCALE GENOMIC DNA]</scope>
    <source>
        <strain evidence="9">U-1</strain>
    </source>
</reference>
<keyword evidence="3 5" id="KW-1133">Transmembrane helix</keyword>
<name>A0ABC9YZQ6_9NOCA</name>
<evidence type="ECO:0000259" key="6">
    <source>
        <dbReference type="PROSITE" id="PS50801"/>
    </source>
</evidence>
<feature type="transmembrane region" description="Helical" evidence="5">
    <location>
        <begin position="95"/>
        <end position="116"/>
    </location>
</feature>
<dbReference type="KEGG" id="nsr:NS506_04028"/>
<gene>
    <name evidence="7" type="ORF">NS506_04028</name>
    <name evidence="8" type="ORF">NSK11_contig00093-0032</name>
</gene>
<dbReference type="PROSITE" id="PS50801">
    <property type="entry name" value="STAS"/>
    <property type="match status" value="1"/>
</dbReference>
<evidence type="ECO:0000313" key="8">
    <source>
        <dbReference type="EMBL" id="GAP30766.1"/>
    </source>
</evidence>
<evidence type="ECO:0000256" key="5">
    <source>
        <dbReference type="SAM" id="Phobius"/>
    </source>
</evidence>
<dbReference type="SUPFAM" id="SSF52091">
    <property type="entry name" value="SpoIIaa-like"/>
    <property type="match status" value="1"/>
</dbReference>
<sequence length="513" mass="53164">MRRSWLASPRGYRRRWLRTDLLAGLTIWSVLVPESFACAQLAGVPPETGLYAMIPALLCHGVFGGPERVPVGPISVTAALSAVIVAPHVGGGAGFVALSAALALVAGCAGLVAGLARLGFAASLIAPPVLRGFTLGLVATVLVGQLPKLLGLPPVSGSVWNRCAWIAGHLGDIGRSSALLGGLALLALRAGRRRLPALPIAFIVVIVAVTVSRLWLLDTRGVEVVDPIDRGLPLPAWPAGIGTADLLELLGPGIAVLIVGLAEGMRSMKGAVPQPNRAVDPNRELVGIGLANLGSGVLSGMVVGGNPPTAAVSVRTRTRLGILVAAALAVLTVLFLAGLYERLPSAVLAALAMAVMIELADPAAARRMYLMWRQRRGRVYERSAAPDCAAAVATSLAVLALGVLPGLLAGLVLSTLLLARRARHCRSVEMQLWPRPDGVLLAQLRTGVCFANAEIFGHTLLHACTPHTRAVELDVARCPVFDTTAAETLVELSAELAWHGVAVRVVDGAPAPS</sequence>
<dbReference type="Pfam" id="PF00916">
    <property type="entry name" value="Sulfate_transp"/>
    <property type="match status" value="1"/>
</dbReference>
<evidence type="ECO:0000256" key="2">
    <source>
        <dbReference type="ARBA" id="ARBA00022692"/>
    </source>
</evidence>
<dbReference type="GeneID" id="93375485"/>
<feature type="transmembrane region" description="Helical" evidence="5">
    <location>
        <begin position="128"/>
        <end position="146"/>
    </location>
</feature>
<feature type="transmembrane region" description="Helical" evidence="5">
    <location>
        <begin position="390"/>
        <end position="419"/>
    </location>
</feature>
<protein>
    <submittedName>
        <fullName evidence="7">Proton/sulfate cotransporter</fullName>
    </submittedName>
</protein>
<dbReference type="InterPro" id="IPR011547">
    <property type="entry name" value="SLC26A/SulP_dom"/>
</dbReference>
<organism evidence="8 9">
    <name type="scientific">Nocardia seriolae</name>
    <dbReference type="NCBI Taxonomy" id="37332"/>
    <lineage>
        <taxon>Bacteria</taxon>
        <taxon>Bacillati</taxon>
        <taxon>Actinomycetota</taxon>
        <taxon>Actinomycetes</taxon>
        <taxon>Mycobacteriales</taxon>
        <taxon>Nocardiaceae</taxon>
        <taxon>Nocardia</taxon>
    </lineage>
</organism>
<reference evidence="8 9" key="2">
    <citation type="journal article" date="2016" name="Genome Announc.">
        <title>Draft Genome Sequence of Erythromycin- and Oxytetracycline-Sensitive Nocardia seriolae Strain U-1 (NBRC 110359).</title>
        <authorList>
            <person name="Imajoh M."/>
            <person name="Sukeda M."/>
            <person name="Shimizu M."/>
            <person name="Yamane J."/>
            <person name="Ohnishi K."/>
            <person name="Oshima S."/>
        </authorList>
    </citation>
    <scope>NUCLEOTIDE SEQUENCE [LARGE SCALE GENOMIC DNA]</scope>
    <source>
        <strain evidence="8 9">U-1</strain>
    </source>
</reference>
<dbReference type="EMBL" id="CP017839">
    <property type="protein sequence ID" value="APA98076.1"/>
    <property type="molecule type" value="Genomic_DNA"/>
</dbReference>
<dbReference type="EMBL" id="BBYQ01000093">
    <property type="protein sequence ID" value="GAP30766.1"/>
    <property type="molecule type" value="Genomic_DNA"/>
</dbReference>
<dbReference type="CDD" id="cd07042">
    <property type="entry name" value="STAS_SulP_like_sulfate_transporter"/>
    <property type="match status" value="1"/>
</dbReference>
<feature type="transmembrane region" description="Helical" evidence="5">
    <location>
        <begin position="320"/>
        <end position="340"/>
    </location>
</feature>
<feature type="transmembrane region" description="Helical" evidence="5">
    <location>
        <begin position="195"/>
        <end position="216"/>
    </location>
</feature>
<evidence type="ECO:0000313" key="7">
    <source>
        <dbReference type="EMBL" id="APA98076.1"/>
    </source>
</evidence>
<feature type="transmembrane region" description="Helical" evidence="5">
    <location>
        <begin position="236"/>
        <end position="259"/>
    </location>
</feature>
<dbReference type="InterPro" id="IPR001902">
    <property type="entry name" value="SLC26A/SulP_fam"/>
</dbReference>
<dbReference type="Proteomes" id="UP000037179">
    <property type="component" value="Unassembled WGS sequence"/>
</dbReference>
<keyword evidence="4 5" id="KW-0472">Membrane</keyword>
<keyword evidence="2 5" id="KW-0812">Transmembrane</keyword>
<dbReference type="Gene3D" id="3.30.750.24">
    <property type="entry name" value="STAS domain"/>
    <property type="match status" value="1"/>
</dbReference>
<keyword evidence="9" id="KW-1185">Reference proteome</keyword>
<feature type="transmembrane region" description="Helical" evidence="5">
    <location>
        <begin position="166"/>
        <end position="188"/>
    </location>
</feature>
<feature type="domain" description="STAS" evidence="6">
    <location>
        <begin position="437"/>
        <end position="513"/>
    </location>
</feature>
<dbReference type="PANTHER" id="PTHR11814">
    <property type="entry name" value="SULFATE TRANSPORTER"/>
    <property type="match status" value="1"/>
</dbReference>
<evidence type="ECO:0000313" key="9">
    <source>
        <dbReference type="Proteomes" id="UP000037179"/>
    </source>
</evidence>
<dbReference type="AlphaFoldDB" id="A0ABC9YZQ6"/>
<accession>A0ABC9YZQ6</accession>
<dbReference type="Proteomes" id="UP000180166">
    <property type="component" value="Chromosome"/>
</dbReference>
<comment type="subcellular location">
    <subcellularLocation>
        <location evidence="1">Membrane</location>
        <topology evidence="1">Multi-pass membrane protein</topology>
    </subcellularLocation>
</comment>
<dbReference type="InterPro" id="IPR036513">
    <property type="entry name" value="STAS_dom_sf"/>
</dbReference>